<dbReference type="SUPFAM" id="SSF56349">
    <property type="entry name" value="DNA breaking-rejoining enzymes"/>
    <property type="match status" value="1"/>
</dbReference>
<dbReference type="GO" id="GO:0006310">
    <property type="term" value="P:DNA recombination"/>
    <property type="evidence" value="ECO:0007669"/>
    <property type="project" value="UniProtKB-KW"/>
</dbReference>
<dbReference type="GO" id="GO:0003677">
    <property type="term" value="F:DNA binding"/>
    <property type="evidence" value="ECO:0007669"/>
    <property type="project" value="InterPro"/>
</dbReference>
<dbReference type="AlphaFoldDB" id="A0A5J4VVM5"/>
<gene>
    <name evidence="2" type="ORF">EZS28_018051</name>
</gene>
<reference evidence="2 3" key="1">
    <citation type="submission" date="2019-03" db="EMBL/GenBank/DDBJ databases">
        <title>Single cell metagenomics reveals metabolic interactions within the superorganism composed of flagellate Streblomastix strix and complex community of Bacteroidetes bacteria on its surface.</title>
        <authorList>
            <person name="Treitli S.C."/>
            <person name="Kolisko M."/>
            <person name="Husnik F."/>
            <person name="Keeling P."/>
            <person name="Hampl V."/>
        </authorList>
    </citation>
    <scope>NUCLEOTIDE SEQUENCE [LARGE SCALE GENOMIC DNA]</scope>
    <source>
        <strain evidence="2">ST1C</strain>
    </source>
</reference>
<dbReference type="Gene3D" id="1.10.443.10">
    <property type="entry name" value="Intergrase catalytic core"/>
    <property type="match status" value="1"/>
</dbReference>
<proteinExistence type="predicted"/>
<accession>A0A5J4VVM5</accession>
<dbReference type="InterPro" id="IPR013762">
    <property type="entry name" value="Integrase-like_cat_sf"/>
</dbReference>
<evidence type="ECO:0000256" key="1">
    <source>
        <dbReference type="ARBA" id="ARBA00023172"/>
    </source>
</evidence>
<dbReference type="Proteomes" id="UP000324800">
    <property type="component" value="Unassembled WGS sequence"/>
</dbReference>
<dbReference type="OrthoDB" id="7699712at2759"/>
<keyword evidence="1" id="KW-0233">DNA recombination</keyword>
<name>A0A5J4VVM5_9EUKA</name>
<comment type="caution">
    <text evidence="2">The sequence shown here is derived from an EMBL/GenBank/DDBJ whole genome shotgun (WGS) entry which is preliminary data.</text>
</comment>
<dbReference type="InterPro" id="IPR011010">
    <property type="entry name" value="DNA_brk_join_enz"/>
</dbReference>
<evidence type="ECO:0008006" key="4">
    <source>
        <dbReference type="Google" id="ProtNLM"/>
    </source>
</evidence>
<sequence>MALIVAFTAARIMEFTGMLIVGIDIDEWKKRVKIKPKKTTKDIEYNIEVNMQKIKNMSKKAIINWLKDDECMKGKQDSVRYEQIKKKKMSSQTCIKSFWKVIDKVGIDQQYGSATVHHATMTKQRKYGATQDEVNTFIRHVPATNMVNLYFKSDGRDMSTLLLSGGDFRGLNGINDTISRMYEFVIENQLL</sequence>
<protein>
    <recommendedName>
        <fullName evidence="4">Tyr recombinase domain-containing protein</fullName>
    </recommendedName>
</protein>
<evidence type="ECO:0000313" key="3">
    <source>
        <dbReference type="Proteomes" id="UP000324800"/>
    </source>
</evidence>
<organism evidence="2 3">
    <name type="scientific">Streblomastix strix</name>
    <dbReference type="NCBI Taxonomy" id="222440"/>
    <lineage>
        <taxon>Eukaryota</taxon>
        <taxon>Metamonada</taxon>
        <taxon>Preaxostyla</taxon>
        <taxon>Oxymonadida</taxon>
        <taxon>Streblomastigidae</taxon>
        <taxon>Streblomastix</taxon>
    </lineage>
</organism>
<dbReference type="GO" id="GO:0015074">
    <property type="term" value="P:DNA integration"/>
    <property type="evidence" value="ECO:0007669"/>
    <property type="project" value="InterPro"/>
</dbReference>
<dbReference type="EMBL" id="SNRW01004811">
    <property type="protein sequence ID" value="KAA6386423.1"/>
    <property type="molecule type" value="Genomic_DNA"/>
</dbReference>
<evidence type="ECO:0000313" key="2">
    <source>
        <dbReference type="EMBL" id="KAA6386423.1"/>
    </source>
</evidence>